<proteinExistence type="predicted"/>
<dbReference type="Proteomes" id="UP001165063">
    <property type="component" value="Unassembled WGS sequence"/>
</dbReference>
<accession>A0A9W6YW28</accession>
<reference evidence="1" key="1">
    <citation type="submission" date="2023-04" db="EMBL/GenBank/DDBJ databases">
        <title>Ambrosiozyma monospora NBRC 1965.</title>
        <authorList>
            <person name="Ichikawa N."/>
            <person name="Sato H."/>
            <person name="Tonouchi N."/>
        </authorList>
    </citation>
    <scope>NUCLEOTIDE SEQUENCE</scope>
    <source>
        <strain evidence="1">NBRC 1965</strain>
    </source>
</reference>
<comment type="caution">
    <text evidence="1">The sequence shown here is derived from an EMBL/GenBank/DDBJ whole genome shotgun (WGS) entry which is preliminary data.</text>
</comment>
<evidence type="ECO:0000313" key="1">
    <source>
        <dbReference type="EMBL" id="GMG21655.1"/>
    </source>
</evidence>
<evidence type="ECO:0000313" key="2">
    <source>
        <dbReference type="Proteomes" id="UP001165063"/>
    </source>
</evidence>
<keyword evidence="2" id="KW-1185">Reference proteome</keyword>
<sequence>MAFNRQLVNGHQHDPYMSNIPLTATIMPTNIHLNHDGINPHQFHHLNQQHLNNHEYKQHQIRQALPNPSTSTTVTSIQTSDIRQQTANVIQNLINFLNELPNPVLKNMVQPNVPNQVMPNTSLKIIVFIKSFEFSNIVMESLKMTRFADFVQNCLIFNFQNGCLVALQVHVGGIGNNERRLNRWGKARL</sequence>
<dbReference type="AlphaFoldDB" id="A0A9W6YW28"/>
<gene>
    <name evidence="1" type="ORF">Amon01_000216300</name>
</gene>
<dbReference type="EMBL" id="BSXU01000751">
    <property type="protein sequence ID" value="GMG21655.1"/>
    <property type="molecule type" value="Genomic_DNA"/>
</dbReference>
<name>A0A9W6YW28_AMBMO</name>
<organism evidence="1 2">
    <name type="scientific">Ambrosiozyma monospora</name>
    <name type="common">Yeast</name>
    <name type="synonym">Endomycopsis monosporus</name>
    <dbReference type="NCBI Taxonomy" id="43982"/>
    <lineage>
        <taxon>Eukaryota</taxon>
        <taxon>Fungi</taxon>
        <taxon>Dikarya</taxon>
        <taxon>Ascomycota</taxon>
        <taxon>Saccharomycotina</taxon>
        <taxon>Pichiomycetes</taxon>
        <taxon>Pichiales</taxon>
        <taxon>Pichiaceae</taxon>
        <taxon>Ambrosiozyma</taxon>
    </lineage>
</organism>
<protein>
    <submittedName>
        <fullName evidence="1">Unnamed protein product</fullName>
    </submittedName>
</protein>